<dbReference type="InterPro" id="IPR050731">
    <property type="entry name" value="HRD1_E3_ubiq-ligases"/>
</dbReference>
<dbReference type="Gene3D" id="3.30.40.10">
    <property type="entry name" value="Zinc/RING finger domain, C3HC4 (zinc finger)"/>
    <property type="match status" value="1"/>
</dbReference>
<dbReference type="Proteomes" id="UP000308671">
    <property type="component" value="Unassembled WGS sequence"/>
</dbReference>
<dbReference type="AlphaFoldDB" id="A0A4S8QKZ9"/>
<evidence type="ECO:0000256" key="1">
    <source>
        <dbReference type="ARBA" id="ARBA00022723"/>
    </source>
</evidence>
<organism evidence="6 7">
    <name type="scientific">Botrytis galanthina</name>
    <dbReference type="NCBI Taxonomy" id="278940"/>
    <lineage>
        <taxon>Eukaryota</taxon>
        <taxon>Fungi</taxon>
        <taxon>Dikarya</taxon>
        <taxon>Ascomycota</taxon>
        <taxon>Pezizomycotina</taxon>
        <taxon>Leotiomycetes</taxon>
        <taxon>Helotiales</taxon>
        <taxon>Sclerotiniaceae</taxon>
        <taxon>Botrytis</taxon>
    </lineage>
</organism>
<dbReference type="GO" id="GO:0012505">
    <property type="term" value="C:endomembrane system"/>
    <property type="evidence" value="ECO:0007669"/>
    <property type="project" value="TreeGrafter"/>
</dbReference>
<evidence type="ECO:0000259" key="5">
    <source>
        <dbReference type="PROSITE" id="PS50089"/>
    </source>
</evidence>
<keyword evidence="2 4" id="KW-0863">Zinc-finger</keyword>
<evidence type="ECO:0000256" key="3">
    <source>
        <dbReference type="ARBA" id="ARBA00022833"/>
    </source>
</evidence>
<dbReference type="OrthoDB" id="8062037at2759"/>
<keyword evidence="7" id="KW-1185">Reference proteome</keyword>
<reference evidence="6 7" key="1">
    <citation type="submission" date="2017-12" db="EMBL/GenBank/DDBJ databases">
        <title>Comparative genomics of Botrytis spp.</title>
        <authorList>
            <person name="Valero-Jimenez C.A."/>
            <person name="Tapia P."/>
            <person name="Veloso J."/>
            <person name="Silva-Moreno E."/>
            <person name="Staats M."/>
            <person name="Valdes J.H."/>
            <person name="Van Kan J.A.L."/>
        </authorList>
    </citation>
    <scope>NUCLEOTIDE SEQUENCE [LARGE SCALE GENOMIC DNA]</scope>
    <source>
        <strain evidence="6 7">MUCL435</strain>
    </source>
</reference>
<dbReference type="SUPFAM" id="SSF57850">
    <property type="entry name" value="RING/U-box"/>
    <property type="match status" value="1"/>
</dbReference>
<keyword evidence="1" id="KW-0479">Metal-binding</keyword>
<feature type="domain" description="RING-type" evidence="5">
    <location>
        <begin position="129"/>
        <end position="179"/>
    </location>
</feature>
<keyword evidence="3" id="KW-0862">Zinc</keyword>
<dbReference type="InterPro" id="IPR001841">
    <property type="entry name" value="Znf_RING"/>
</dbReference>
<evidence type="ECO:0000313" key="6">
    <source>
        <dbReference type="EMBL" id="THV44571.1"/>
    </source>
</evidence>
<dbReference type="EMBL" id="PQXL01000614">
    <property type="protein sequence ID" value="THV44571.1"/>
    <property type="molecule type" value="Genomic_DNA"/>
</dbReference>
<dbReference type="GO" id="GO:0043161">
    <property type="term" value="P:proteasome-mediated ubiquitin-dependent protein catabolic process"/>
    <property type="evidence" value="ECO:0007669"/>
    <property type="project" value="TreeGrafter"/>
</dbReference>
<proteinExistence type="predicted"/>
<dbReference type="PANTHER" id="PTHR22763">
    <property type="entry name" value="RING ZINC FINGER PROTEIN"/>
    <property type="match status" value="1"/>
</dbReference>
<gene>
    <name evidence="6" type="ORF">BGAL_0616g00080</name>
</gene>
<dbReference type="Pfam" id="PF13639">
    <property type="entry name" value="zf-RING_2"/>
    <property type="match status" value="1"/>
</dbReference>
<dbReference type="GO" id="GO:0008270">
    <property type="term" value="F:zinc ion binding"/>
    <property type="evidence" value="ECO:0007669"/>
    <property type="project" value="UniProtKB-KW"/>
</dbReference>
<dbReference type="GO" id="GO:0061630">
    <property type="term" value="F:ubiquitin protein ligase activity"/>
    <property type="evidence" value="ECO:0007669"/>
    <property type="project" value="TreeGrafter"/>
</dbReference>
<evidence type="ECO:0000256" key="4">
    <source>
        <dbReference type="PROSITE-ProRule" id="PRU00175"/>
    </source>
</evidence>
<comment type="caution">
    <text evidence="6">The sequence shown here is derived from an EMBL/GenBank/DDBJ whole genome shotgun (WGS) entry which is preliminary data.</text>
</comment>
<accession>A0A4S8QKZ9</accession>
<dbReference type="InterPro" id="IPR013083">
    <property type="entry name" value="Znf_RING/FYVE/PHD"/>
</dbReference>
<dbReference type="PROSITE" id="PS50089">
    <property type="entry name" value="ZF_RING_2"/>
    <property type="match status" value="1"/>
</dbReference>
<name>A0A4S8QKZ9_9HELO</name>
<sequence length="188" mass="21546">MTSIQDAAVEDMEAIHAEIRTGFEQYIRNRFTERLSDSQHVVEAIRFYTQRLNERNGSGTNPASTMEIQEGTPVEMVTIETMDSFYDFYATLSPRQPLIYIEKSYRNQAIDELLTRVLIDETQTEPVLCPICNEKYDSSTEADAFHGACMVPGCKHIFGRGCINRWLKEEKKNTCPMCRAEIEIPTDS</sequence>
<evidence type="ECO:0000256" key="2">
    <source>
        <dbReference type="ARBA" id="ARBA00022771"/>
    </source>
</evidence>
<dbReference type="SMART" id="SM00184">
    <property type="entry name" value="RING"/>
    <property type="match status" value="1"/>
</dbReference>
<protein>
    <recommendedName>
        <fullName evidence="5">RING-type domain-containing protein</fullName>
    </recommendedName>
</protein>
<evidence type="ECO:0000313" key="7">
    <source>
        <dbReference type="Proteomes" id="UP000308671"/>
    </source>
</evidence>